<feature type="region of interest" description="Disordered" evidence="1">
    <location>
        <begin position="48"/>
        <end position="115"/>
    </location>
</feature>
<evidence type="ECO:0000313" key="3">
    <source>
        <dbReference type="EMBL" id="QLD23960.1"/>
    </source>
</evidence>
<dbReference type="AlphaFoldDB" id="A0A7H8XGY4"/>
<evidence type="ECO:0000256" key="2">
    <source>
        <dbReference type="SAM" id="SignalP"/>
    </source>
</evidence>
<dbReference type="InterPro" id="IPR008965">
    <property type="entry name" value="CBM2/CBM3_carb-bd_dom_sf"/>
</dbReference>
<accession>A0A7H8XGY4</accession>
<feature type="chain" id="PRO_5043388993" evidence="2">
    <location>
        <begin position="31"/>
        <end position="215"/>
    </location>
</feature>
<dbReference type="EMBL" id="CP058322">
    <property type="protein sequence ID" value="QLD23960.1"/>
    <property type="molecule type" value="Genomic_DNA"/>
</dbReference>
<proteinExistence type="predicted"/>
<dbReference type="KEGG" id="mcab:HXZ27_06810"/>
<evidence type="ECO:0000256" key="1">
    <source>
        <dbReference type="SAM" id="MobiDB-lite"/>
    </source>
</evidence>
<sequence length="215" mass="21660">MNRPRPRLRTGLLALAGALLLVPVAGLASAAEAAETAGAPGAAALGIPAPLWTPAPTPPATPSPRPTPTPTPTTGAPHPTDYPTPTPTTGPPYPTDSPTPTPTHPTDPPSPTPTTAIRCAATWRLVSDWPGAFHAEVTVHSTGTAPVARWAVRLPLADGQGVRDIWSATISSTIDNVVTIGNADWNGRIAPGASTTFGLIGTGPATAPALSCIAV</sequence>
<dbReference type="InterPro" id="IPR012291">
    <property type="entry name" value="CBM2_carb-bd_dom_sf"/>
</dbReference>
<protein>
    <submittedName>
        <fullName evidence="3">Cellulose binding domain-containing protein</fullName>
    </submittedName>
</protein>
<evidence type="ECO:0000313" key="4">
    <source>
        <dbReference type="Proteomes" id="UP000509335"/>
    </source>
</evidence>
<dbReference type="Pfam" id="PF00553">
    <property type="entry name" value="CBM_2"/>
    <property type="match status" value="1"/>
</dbReference>
<dbReference type="SUPFAM" id="SSF49384">
    <property type="entry name" value="Carbohydrate-binding domain"/>
    <property type="match status" value="1"/>
</dbReference>
<dbReference type="RefSeq" id="WP_178063616.1">
    <property type="nucleotide sequence ID" value="NZ_JBICTT010000006.1"/>
</dbReference>
<feature type="compositionally biased region" description="Pro residues" evidence="1">
    <location>
        <begin position="80"/>
        <end position="112"/>
    </location>
</feature>
<dbReference type="PRINTS" id="PR01217">
    <property type="entry name" value="PRICHEXTENSN"/>
</dbReference>
<reference evidence="3 4" key="1">
    <citation type="submission" date="2020-07" db="EMBL/GenBank/DDBJ databases">
        <title>A bifunctional nitrone conjugated secondary metabolite targeting the ribosome.</title>
        <authorList>
            <person name="Limbrick E.M."/>
            <person name="Graf M."/>
            <person name="Derewacz D.K."/>
            <person name="Nguyen F."/>
            <person name="Spraggins J.M."/>
            <person name="Wieland M."/>
            <person name="Ynigez-Gutierrez A.E."/>
            <person name="Reisman B.J."/>
            <person name="Zinshteyn B."/>
            <person name="McCulloch K."/>
            <person name="Iverson T.M."/>
            <person name="Green R."/>
            <person name="Wilson D.N."/>
            <person name="Bachmann B.O."/>
        </authorList>
    </citation>
    <scope>NUCLEOTIDE SEQUENCE [LARGE SCALE GENOMIC DNA]</scope>
    <source>
        <strain evidence="4">aurantiaca</strain>
    </source>
</reference>
<dbReference type="PROSITE" id="PS51173">
    <property type="entry name" value="CBM2"/>
    <property type="match status" value="1"/>
</dbReference>
<keyword evidence="2" id="KW-0732">Signal</keyword>
<dbReference type="GO" id="GO:0004553">
    <property type="term" value="F:hydrolase activity, hydrolyzing O-glycosyl compounds"/>
    <property type="evidence" value="ECO:0007669"/>
    <property type="project" value="InterPro"/>
</dbReference>
<dbReference type="Proteomes" id="UP000509335">
    <property type="component" value="Chromosome"/>
</dbReference>
<feature type="signal peptide" evidence="2">
    <location>
        <begin position="1"/>
        <end position="30"/>
    </location>
</feature>
<dbReference type="SMART" id="SM00637">
    <property type="entry name" value="CBD_II"/>
    <property type="match status" value="1"/>
</dbReference>
<name>A0A7H8XGY4_9ACTN</name>
<dbReference type="Gene3D" id="2.60.40.290">
    <property type="match status" value="1"/>
</dbReference>
<feature type="compositionally biased region" description="Pro residues" evidence="1">
    <location>
        <begin position="51"/>
        <end position="71"/>
    </location>
</feature>
<dbReference type="GO" id="GO:0005975">
    <property type="term" value="P:carbohydrate metabolic process"/>
    <property type="evidence" value="ECO:0007669"/>
    <property type="project" value="InterPro"/>
</dbReference>
<dbReference type="InterPro" id="IPR001919">
    <property type="entry name" value="CBD2"/>
</dbReference>
<dbReference type="GeneID" id="301310370"/>
<gene>
    <name evidence="3" type="ORF">HXZ27_06810</name>
</gene>
<organism evidence="3 4">
    <name type="scientific">Micromonospora carbonacea</name>
    <dbReference type="NCBI Taxonomy" id="47853"/>
    <lineage>
        <taxon>Bacteria</taxon>
        <taxon>Bacillati</taxon>
        <taxon>Actinomycetota</taxon>
        <taxon>Actinomycetes</taxon>
        <taxon>Micromonosporales</taxon>
        <taxon>Micromonosporaceae</taxon>
        <taxon>Micromonospora</taxon>
    </lineage>
</organism>
<dbReference type="GO" id="GO:0030247">
    <property type="term" value="F:polysaccharide binding"/>
    <property type="evidence" value="ECO:0007669"/>
    <property type="project" value="UniProtKB-UniRule"/>
</dbReference>